<dbReference type="InterPro" id="IPR015424">
    <property type="entry name" value="PyrdxlP-dep_Trfase"/>
</dbReference>
<dbReference type="PANTHER" id="PTHR43510:SF1">
    <property type="entry name" value="AMINOTRANSFERASE FUNCTION, HYPOTHETICAL (EUROFUNG)"/>
    <property type="match status" value="1"/>
</dbReference>
<evidence type="ECO:0000313" key="4">
    <source>
        <dbReference type="EMBL" id="EMF16459.1"/>
    </source>
</evidence>
<reference evidence="4 5" key="1">
    <citation type="journal article" date="2012" name="PLoS Pathog.">
        <title>Diverse lifestyles and strategies of plant pathogenesis encoded in the genomes of eighteen Dothideomycetes fungi.</title>
        <authorList>
            <person name="Ohm R.A."/>
            <person name="Feau N."/>
            <person name="Henrissat B."/>
            <person name="Schoch C.L."/>
            <person name="Horwitz B.A."/>
            <person name="Barry K.W."/>
            <person name="Condon B.J."/>
            <person name="Copeland A.C."/>
            <person name="Dhillon B."/>
            <person name="Glaser F."/>
            <person name="Hesse C.N."/>
            <person name="Kosti I."/>
            <person name="LaButti K."/>
            <person name="Lindquist E.A."/>
            <person name="Lucas S."/>
            <person name="Salamov A.A."/>
            <person name="Bradshaw R.E."/>
            <person name="Ciuffetti L."/>
            <person name="Hamelin R.C."/>
            <person name="Kema G.H.J."/>
            <person name="Lawrence C."/>
            <person name="Scott J.A."/>
            <person name="Spatafora J.W."/>
            <person name="Turgeon B.G."/>
            <person name="de Wit P.J.G.M."/>
            <person name="Zhong S."/>
            <person name="Goodwin S.B."/>
            <person name="Grigoriev I.V."/>
        </authorList>
    </citation>
    <scope>NUCLEOTIDE SEQUENCE [LARGE SCALE GENOMIC DNA]</scope>
    <source>
        <strain evidence="4 5">SO2202</strain>
    </source>
</reference>
<keyword evidence="4" id="KW-0032">Aminotransferase</keyword>
<proteinExistence type="inferred from homology"/>
<dbReference type="CDD" id="cd00609">
    <property type="entry name" value="AAT_like"/>
    <property type="match status" value="1"/>
</dbReference>
<dbReference type="OrthoDB" id="7042322at2759"/>
<name>N1QM81_SPHMS</name>
<dbReference type="OMA" id="SKSYNMG"/>
<feature type="domain" description="Aminotransferase class I/classII large" evidence="3">
    <location>
        <begin position="32"/>
        <end position="390"/>
    </location>
</feature>
<dbReference type="STRING" id="692275.N1QM81"/>
<gene>
    <name evidence="4" type="ORF">SEPMUDRAFT_55816</name>
</gene>
<dbReference type="Gene3D" id="3.90.1150.10">
    <property type="entry name" value="Aspartate Aminotransferase, domain 1"/>
    <property type="match status" value="1"/>
</dbReference>
<accession>N1QM81</accession>
<organism evidence="4 5">
    <name type="scientific">Sphaerulina musiva (strain SO2202)</name>
    <name type="common">Poplar stem canker fungus</name>
    <name type="synonym">Septoria musiva</name>
    <dbReference type="NCBI Taxonomy" id="692275"/>
    <lineage>
        <taxon>Eukaryota</taxon>
        <taxon>Fungi</taxon>
        <taxon>Dikarya</taxon>
        <taxon>Ascomycota</taxon>
        <taxon>Pezizomycotina</taxon>
        <taxon>Dothideomycetes</taxon>
        <taxon>Dothideomycetidae</taxon>
        <taxon>Mycosphaerellales</taxon>
        <taxon>Mycosphaerellaceae</taxon>
        <taxon>Sphaerulina</taxon>
    </lineage>
</organism>
<dbReference type="Proteomes" id="UP000016931">
    <property type="component" value="Unassembled WGS sequence"/>
</dbReference>
<dbReference type="SUPFAM" id="SSF53383">
    <property type="entry name" value="PLP-dependent transferases"/>
    <property type="match status" value="1"/>
</dbReference>
<dbReference type="InterPro" id="IPR015422">
    <property type="entry name" value="PyrdxlP-dep_Trfase_small"/>
</dbReference>
<dbReference type="InterPro" id="IPR004839">
    <property type="entry name" value="Aminotransferase_I/II_large"/>
</dbReference>
<dbReference type="Pfam" id="PF00155">
    <property type="entry name" value="Aminotran_1_2"/>
    <property type="match status" value="1"/>
</dbReference>
<dbReference type="InterPro" id="IPR015421">
    <property type="entry name" value="PyrdxlP-dep_Trfase_major"/>
</dbReference>
<sequence length="405" mass="45186">MPPPIPFAVEQWMDDHETTCKYNIAETCCQSLSINELASLSENKSIQQSPSSLLDLSSPQTYGEIRGISTLRSHLSRLYSGKVGTPLSPEAILITPGAIAANHLVFYSLLHPGDHVICHYPTYQQLYTIPESLGAEVSLWKSDPQNKWLPNLEDLGELVKESTKLIIINTPQNPTGQILPKSFLHKLVDFAESRNLTIMADEVYRPIFHGIGPVDSEFPPSLLSLGYKNTIVTGSLSKAYSLAGIRVGWIASRNPELVEQFAQTRHYTTISVSRMDQEIAAFALSPETIHALLGRNIQLAKTNVALLEKWIIKHDEFASWEKPVAGTTGFVKFERDGKRIDAQAFCRDVQEKTGVMLLPGDVGFGEEFKGYVRFGFVCDTQVLKDALEALRVYMRKEFDDVPLCE</sequence>
<dbReference type="PROSITE" id="PS00105">
    <property type="entry name" value="AA_TRANSFER_CLASS_1"/>
    <property type="match status" value="1"/>
</dbReference>
<keyword evidence="2" id="KW-0663">Pyridoxal phosphate</keyword>
<dbReference type="HOGENOM" id="CLU_017584_4_4_1"/>
<dbReference type="Gene3D" id="3.40.640.10">
    <property type="entry name" value="Type I PLP-dependent aspartate aminotransferase-like (Major domain)"/>
    <property type="match status" value="1"/>
</dbReference>
<dbReference type="GO" id="GO:0008483">
    <property type="term" value="F:transaminase activity"/>
    <property type="evidence" value="ECO:0007669"/>
    <property type="project" value="UniProtKB-KW"/>
</dbReference>
<dbReference type="eggNOG" id="KOG0257">
    <property type="taxonomic scope" value="Eukaryota"/>
</dbReference>
<dbReference type="RefSeq" id="XP_016764580.1">
    <property type="nucleotide sequence ID" value="XM_016909377.1"/>
</dbReference>
<dbReference type="PANTHER" id="PTHR43510">
    <property type="entry name" value="AMINOTRANSFERASE FUNCTION, HYPOTHETICAL (EUROFUNG)"/>
    <property type="match status" value="1"/>
</dbReference>
<evidence type="ECO:0000256" key="1">
    <source>
        <dbReference type="ARBA" id="ARBA00007441"/>
    </source>
</evidence>
<protein>
    <submittedName>
        <fullName evidence="4">Aspartate aminotransferase</fullName>
    </submittedName>
</protein>
<dbReference type="GeneID" id="27906514"/>
<dbReference type="GO" id="GO:0030170">
    <property type="term" value="F:pyridoxal phosphate binding"/>
    <property type="evidence" value="ECO:0007669"/>
    <property type="project" value="InterPro"/>
</dbReference>
<dbReference type="EMBL" id="KB456260">
    <property type="protein sequence ID" value="EMF16459.1"/>
    <property type="molecule type" value="Genomic_DNA"/>
</dbReference>
<keyword evidence="4" id="KW-0808">Transferase</keyword>
<evidence type="ECO:0000313" key="5">
    <source>
        <dbReference type="Proteomes" id="UP000016931"/>
    </source>
</evidence>
<comment type="similarity">
    <text evidence="1">Belongs to the class-I pyridoxal-phosphate-dependent aminotransferase family.</text>
</comment>
<evidence type="ECO:0000256" key="2">
    <source>
        <dbReference type="ARBA" id="ARBA00022898"/>
    </source>
</evidence>
<dbReference type="InterPro" id="IPR004838">
    <property type="entry name" value="NHTrfase_class1_PyrdxlP-BS"/>
</dbReference>
<evidence type="ECO:0000259" key="3">
    <source>
        <dbReference type="Pfam" id="PF00155"/>
    </source>
</evidence>
<keyword evidence="5" id="KW-1185">Reference proteome</keyword>
<dbReference type="AlphaFoldDB" id="N1QM81"/>